<dbReference type="EMBL" id="BLKW01000003">
    <property type="protein sequence ID" value="GFG74661.1"/>
    <property type="molecule type" value="Genomic_DNA"/>
</dbReference>
<dbReference type="AlphaFoldDB" id="A0A7I9XXY2"/>
<gene>
    <name evidence="1" type="ORF">MBOT_20260</name>
</gene>
<protein>
    <submittedName>
        <fullName evidence="1">Uncharacterized protein</fullName>
    </submittedName>
</protein>
<proteinExistence type="predicted"/>
<comment type="caution">
    <text evidence="1">The sequence shown here is derived from an EMBL/GenBank/DDBJ whole genome shotgun (WGS) entry which is preliminary data.</text>
</comment>
<reference evidence="1 2" key="1">
    <citation type="journal article" date="2019" name="Emerg. Microbes Infect.">
        <title>Comprehensive subspecies identification of 175 nontuberculous mycobacteria species based on 7547 genomic profiles.</title>
        <authorList>
            <person name="Matsumoto Y."/>
            <person name="Kinjo T."/>
            <person name="Motooka D."/>
            <person name="Nabeya D."/>
            <person name="Jung N."/>
            <person name="Uechi K."/>
            <person name="Horii T."/>
            <person name="Iida T."/>
            <person name="Fujita J."/>
            <person name="Nakamura S."/>
        </authorList>
    </citation>
    <scope>NUCLEOTIDE SEQUENCE [LARGE SCALE GENOMIC DNA]</scope>
    <source>
        <strain evidence="1 2">JCM 17322</strain>
    </source>
</reference>
<name>A0A7I9XXY2_9MYCO</name>
<evidence type="ECO:0000313" key="1">
    <source>
        <dbReference type="EMBL" id="GFG74661.1"/>
    </source>
</evidence>
<dbReference type="Proteomes" id="UP000465361">
    <property type="component" value="Unassembled WGS sequence"/>
</dbReference>
<sequence>MTELASMTDEELLRQSIQILAGFPREAGLLLNSAGGAIADRPSMLAVWNEELSPEQAELDI</sequence>
<accession>A0A7I9XXY2</accession>
<organism evidence="1 2">
    <name type="scientific">Mycobacterium botniense</name>
    <dbReference type="NCBI Taxonomy" id="84962"/>
    <lineage>
        <taxon>Bacteria</taxon>
        <taxon>Bacillati</taxon>
        <taxon>Actinomycetota</taxon>
        <taxon>Actinomycetes</taxon>
        <taxon>Mycobacteriales</taxon>
        <taxon>Mycobacteriaceae</taxon>
        <taxon>Mycobacterium</taxon>
    </lineage>
</organism>
<evidence type="ECO:0000313" key="2">
    <source>
        <dbReference type="Proteomes" id="UP000465361"/>
    </source>
</evidence>
<keyword evidence="2" id="KW-1185">Reference proteome</keyword>